<accession>A0A4Y2VLF9</accession>
<evidence type="ECO:0000313" key="2">
    <source>
        <dbReference type="EMBL" id="GBO25474.1"/>
    </source>
</evidence>
<dbReference type="OrthoDB" id="6436901at2759"/>
<protein>
    <submittedName>
        <fullName evidence="1">Uncharacterized protein</fullName>
    </submittedName>
</protein>
<dbReference type="EMBL" id="BGPR01048457">
    <property type="protein sequence ID" value="GBO25461.1"/>
    <property type="molecule type" value="Genomic_DNA"/>
</dbReference>
<evidence type="ECO:0000313" key="1">
    <source>
        <dbReference type="EMBL" id="GBO25461.1"/>
    </source>
</evidence>
<evidence type="ECO:0000313" key="3">
    <source>
        <dbReference type="Proteomes" id="UP000499080"/>
    </source>
</evidence>
<gene>
    <name evidence="1" type="ORF">AVEN_64919_1</name>
    <name evidence="2" type="ORF">AVEN_90736_1</name>
</gene>
<reference evidence="1 3" key="1">
    <citation type="journal article" date="2019" name="Sci. Rep.">
        <title>Orb-weaving spider Araneus ventricosus genome elucidates the spidroin gene catalogue.</title>
        <authorList>
            <person name="Kono N."/>
            <person name="Nakamura H."/>
            <person name="Ohtoshi R."/>
            <person name="Moran D.A.P."/>
            <person name="Shinohara A."/>
            <person name="Yoshida Y."/>
            <person name="Fujiwara M."/>
            <person name="Mori M."/>
            <person name="Tomita M."/>
            <person name="Arakawa K."/>
        </authorList>
    </citation>
    <scope>NUCLEOTIDE SEQUENCE [LARGE SCALE GENOMIC DNA]</scope>
</reference>
<dbReference type="Proteomes" id="UP000499080">
    <property type="component" value="Unassembled WGS sequence"/>
</dbReference>
<organism evidence="1 3">
    <name type="scientific">Araneus ventricosus</name>
    <name type="common">Orbweaver spider</name>
    <name type="synonym">Epeira ventricosa</name>
    <dbReference type="NCBI Taxonomy" id="182803"/>
    <lineage>
        <taxon>Eukaryota</taxon>
        <taxon>Metazoa</taxon>
        <taxon>Ecdysozoa</taxon>
        <taxon>Arthropoda</taxon>
        <taxon>Chelicerata</taxon>
        <taxon>Arachnida</taxon>
        <taxon>Araneae</taxon>
        <taxon>Araneomorphae</taxon>
        <taxon>Entelegynae</taxon>
        <taxon>Araneoidea</taxon>
        <taxon>Araneidae</taxon>
        <taxon>Araneus</taxon>
    </lineage>
</organism>
<dbReference type="EMBL" id="BGPR01048467">
    <property type="protein sequence ID" value="GBO25474.1"/>
    <property type="molecule type" value="Genomic_DNA"/>
</dbReference>
<proteinExistence type="predicted"/>
<dbReference type="AlphaFoldDB" id="A0A4Y2VLF9"/>
<name>A0A4Y2VLF9_ARAVE</name>
<comment type="caution">
    <text evidence="1">The sequence shown here is derived from an EMBL/GenBank/DDBJ whole genome shotgun (WGS) entry which is preliminary data.</text>
</comment>
<keyword evidence="3" id="KW-1185">Reference proteome</keyword>
<sequence length="131" mass="14743">MNGQYPKKGKPTGPGGNPLFLRRKYAVEKTSIVKLMISKTGDTAKMLPSIIEHSIVEKLVRWKHCSLAHADVLGQVIEVFTSPDGNIRLVKLKTKSGEVLRPTLRLYPLEVSEHENELFQKCEPPAKFSYL</sequence>